<evidence type="ECO:0000313" key="2">
    <source>
        <dbReference type="EMBL" id="MEJ1092403.1"/>
    </source>
</evidence>
<keyword evidence="1" id="KW-1133">Transmembrane helix</keyword>
<dbReference type="RefSeq" id="WP_337320917.1">
    <property type="nucleotide sequence ID" value="NZ_JBBDGN010000012.1"/>
</dbReference>
<dbReference type="Pfam" id="PF19650">
    <property type="entry name" value="DUF6153"/>
    <property type="match status" value="1"/>
</dbReference>
<keyword evidence="3" id="KW-1185">Reference proteome</keyword>
<evidence type="ECO:0000256" key="1">
    <source>
        <dbReference type="SAM" id="Phobius"/>
    </source>
</evidence>
<dbReference type="EMBL" id="JBBDGN010000012">
    <property type="protein sequence ID" value="MEJ1092403.1"/>
    <property type="molecule type" value="Genomic_DNA"/>
</dbReference>
<gene>
    <name evidence="2" type="ORF">WDU93_11990</name>
</gene>
<reference evidence="2 3" key="1">
    <citation type="submission" date="2024-02" db="EMBL/GenBank/DDBJ databases">
        <authorList>
            <person name="Saticioglu I.B."/>
        </authorList>
    </citation>
    <scope>NUCLEOTIDE SEQUENCE [LARGE SCALE GENOMIC DNA]</scope>
    <source>
        <strain evidence="2 3">Mu-43</strain>
    </source>
</reference>
<protein>
    <submittedName>
        <fullName evidence="2">DUF6153 family protein</fullName>
    </submittedName>
</protein>
<keyword evidence="1" id="KW-0812">Transmembrane</keyword>
<dbReference type="Proteomes" id="UP001366085">
    <property type="component" value="Unassembled WGS sequence"/>
</dbReference>
<comment type="caution">
    <text evidence="2">The sequence shown here is derived from an EMBL/GenBank/DDBJ whole genome shotgun (WGS) entry which is preliminary data.</text>
</comment>
<feature type="transmembrane region" description="Helical" evidence="1">
    <location>
        <begin position="88"/>
        <end position="104"/>
    </location>
</feature>
<sequence length="142" mass="14578">MPQAVTRRRVVLLVVLGLLAGLLGMHALGLHALAAPGGSASAHHAVATPASDHHAAAAGAATHDTTAHPAHPASAVWTCADCEPAHDALAACVLALLSVVLLLLRPSVWGRLQALLATRPRIWPALARPAPPSLLTLCISRR</sequence>
<keyword evidence="1" id="KW-0472">Membrane</keyword>
<proteinExistence type="predicted"/>
<evidence type="ECO:0000313" key="3">
    <source>
        <dbReference type="Proteomes" id="UP001366085"/>
    </source>
</evidence>
<name>A0ABU8LNY0_9MICO</name>
<organism evidence="2 3">
    <name type="scientific">Microbacterium istanbulense</name>
    <dbReference type="NCBI Taxonomy" id="3122049"/>
    <lineage>
        <taxon>Bacteria</taxon>
        <taxon>Bacillati</taxon>
        <taxon>Actinomycetota</taxon>
        <taxon>Actinomycetes</taxon>
        <taxon>Micrococcales</taxon>
        <taxon>Microbacteriaceae</taxon>
        <taxon>Microbacterium</taxon>
    </lineage>
</organism>
<dbReference type="InterPro" id="IPR046151">
    <property type="entry name" value="DUF6153"/>
</dbReference>
<accession>A0ABU8LNY0</accession>